<dbReference type="PROSITE" id="PS50943">
    <property type="entry name" value="HTH_CROC1"/>
    <property type="match status" value="1"/>
</dbReference>
<evidence type="ECO:0000256" key="1">
    <source>
        <dbReference type="ARBA" id="ARBA00023015"/>
    </source>
</evidence>
<dbReference type="SUPFAM" id="SSF47413">
    <property type="entry name" value="lambda repressor-like DNA-binding domains"/>
    <property type="match status" value="1"/>
</dbReference>
<dbReference type="InterPro" id="IPR001387">
    <property type="entry name" value="Cro/C1-type_HTH"/>
</dbReference>
<evidence type="ECO:0000313" key="6">
    <source>
        <dbReference type="Proteomes" id="UP000469724"/>
    </source>
</evidence>
<dbReference type="InterPro" id="IPR052359">
    <property type="entry name" value="HTH-type_reg/antitoxin"/>
</dbReference>
<accession>A0A7K3NQ94</accession>
<comment type="caution">
    <text evidence="5">The sequence shown here is derived from an EMBL/GenBank/DDBJ whole genome shotgun (WGS) entry which is preliminary data.</text>
</comment>
<dbReference type="Proteomes" id="UP000469724">
    <property type="component" value="Unassembled WGS sequence"/>
</dbReference>
<dbReference type="GO" id="GO:0003677">
    <property type="term" value="F:DNA binding"/>
    <property type="evidence" value="ECO:0007669"/>
    <property type="project" value="UniProtKB-KW"/>
</dbReference>
<dbReference type="PANTHER" id="PTHR36511">
    <property type="entry name" value="MERR FAMILY BACTERIAL REGULATORY PROTEIN"/>
    <property type="match status" value="1"/>
</dbReference>
<dbReference type="InterPro" id="IPR010982">
    <property type="entry name" value="Lambda_DNA-bd_dom_sf"/>
</dbReference>
<evidence type="ECO:0000259" key="4">
    <source>
        <dbReference type="PROSITE" id="PS50943"/>
    </source>
</evidence>
<name>A0A7K3NQ94_9BACT</name>
<reference evidence="5 6" key="1">
    <citation type="submission" date="2020-02" db="EMBL/GenBank/DDBJ databases">
        <title>Comparative genomics of sulfur disproportionating microorganisms.</title>
        <authorList>
            <person name="Ward L.M."/>
            <person name="Bertran E."/>
            <person name="Johnston D.T."/>
        </authorList>
    </citation>
    <scope>NUCLEOTIDE SEQUENCE [LARGE SCALE GENOMIC DNA]</scope>
    <source>
        <strain evidence="5 6">DSM 3696</strain>
    </source>
</reference>
<keyword evidence="6" id="KW-1185">Reference proteome</keyword>
<evidence type="ECO:0000313" key="5">
    <source>
        <dbReference type="EMBL" id="NDY58380.1"/>
    </source>
</evidence>
<protein>
    <submittedName>
        <fullName evidence="5">Helix-turn-helix domain-containing protein</fullName>
    </submittedName>
</protein>
<dbReference type="Pfam" id="PF01381">
    <property type="entry name" value="HTH_3"/>
    <property type="match status" value="1"/>
</dbReference>
<dbReference type="Gene3D" id="1.10.260.40">
    <property type="entry name" value="lambda repressor-like DNA-binding domains"/>
    <property type="match status" value="1"/>
</dbReference>
<dbReference type="RefSeq" id="WP_163303453.1">
    <property type="nucleotide sequence ID" value="NZ_JAAGRQ010000097.1"/>
</dbReference>
<sequence length="100" mass="11245">MSRRLERALEMARDIHEAGGMPPITLRQIESLCLPPRREFHAADVKRIRESAHLSQAVFAALLNVGLSTVQQWEMGRKKPSGPSAKLLDLLERKGMECLV</sequence>
<evidence type="ECO:0000256" key="2">
    <source>
        <dbReference type="ARBA" id="ARBA00023125"/>
    </source>
</evidence>
<feature type="domain" description="HTH cro/C1-type" evidence="4">
    <location>
        <begin position="45"/>
        <end position="88"/>
    </location>
</feature>
<dbReference type="SMART" id="SM00530">
    <property type="entry name" value="HTH_XRE"/>
    <property type="match status" value="1"/>
</dbReference>
<dbReference type="CDD" id="cd00093">
    <property type="entry name" value="HTH_XRE"/>
    <property type="match status" value="1"/>
</dbReference>
<dbReference type="PANTHER" id="PTHR36511:SF3">
    <property type="entry name" value="ANTITOXIN HIGA-2"/>
    <property type="match status" value="1"/>
</dbReference>
<keyword evidence="1" id="KW-0805">Transcription regulation</keyword>
<gene>
    <name evidence="5" type="ORF">G3N56_16725</name>
</gene>
<evidence type="ECO:0000256" key="3">
    <source>
        <dbReference type="ARBA" id="ARBA00023163"/>
    </source>
</evidence>
<dbReference type="EMBL" id="JAAGRQ010000097">
    <property type="protein sequence ID" value="NDY58380.1"/>
    <property type="molecule type" value="Genomic_DNA"/>
</dbReference>
<proteinExistence type="predicted"/>
<keyword evidence="2" id="KW-0238">DNA-binding</keyword>
<organism evidence="5 6">
    <name type="scientific">Desulfolutivibrio sulfodismutans</name>
    <dbReference type="NCBI Taxonomy" id="63561"/>
    <lineage>
        <taxon>Bacteria</taxon>
        <taxon>Pseudomonadati</taxon>
        <taxon>Thermodesulfobacteriota</taxon>
        <taxon>Desulfovibrionia</taxon>
        <taxon>Desulfovibrionales</taxon>
        <taxon>Desulfovibrionaceae</taxon>
        <taxon>Desulfolutivibrio</taxon>
    </lineage>
</organism>
<keyword evidence="3" id="KW-0804">Transcription</keyword>
<dbReference type="AlphaFoldDB" id="A0A7K3NQ94"/>